<dbReference type="EMBL" id="DVIR01000043">
    <property type="protein sequence ID" value="HIS24707.1"/>
    <property type="molecule type" value="Genomic_DNA"/>
</dbReference>
<reference evidence="1" key="1">
    <citation type="submission" date="2020-10" db="EMBL/GenBank/DDBJ databases">
        <authorList>
            <person name="Gilroy R."/>
        </authorList>
    </citation>
    <scope>NUCLEOTIDE SEQUENCE</scope>
    <source>
        <strain evidence="1">CHK157-1446</strain>
    </source>
</reference>
<proteinExistence type="predicted"/>
<dbReference type="AlphaFoldDB" id="A0A9D1EPG9"/>
<protein>
    <submittedName>
        <fullName evidence="1">Uncharacterized protein</fullName>
    </submittedName>
</protein>
<dbReference type="Proteomes" id="UP000823982">
    <property type="component" value="Unassembled WGS sequence"/>
</dbReference>
<reference evidence="1" key="2">
    <citation type="journal article" date="2021" name="PeerJ">
        <title>Extensive microbial diversity within the chicken gut microbiome revealed by metagenomics and culture.</title>
        <authorList>
            <person name="Gilroy R."/>
            <person name="Ravi A."/>
            <person name="Getino M."/>
            <person name="Pursley I."/>
            <person name="Horton D.L."/>
            <person name="Alikhan N.F."/>
            <person name="Baker D."/>
            <person name="Gharbi K."/>
            <person name="Hall N."/>
            <person name="Watson M."/>
            <person name="Adriaenssens E.M."/>
            <person name="Foster-Nyarko E."/>
            <person name="Jarju S."/>
            <person name="Secka A."/>
            <person name="Antonio M."/>
            <person name="Oren A."/>
            <person name="Chaudhuri R.R."/>
            <person name="La Ragione R."/>
            <person name="Hildebrand F."/>
            <person name="Pallen M.J."/>
        </authorList>
    </citation>
    <scope>NUCLEOTIDE SEQUENCE</scope>
    <source>
        <strain evidence="1">CHK157-1446</strain>
    </source>
</reference>
<accession>A0A9D1EPG9</accession>
<evidence type="ECO:0000313" key="2">
    <source>
        <dbReference type="Proteomes" id="UP000823982"/>
    </source>
</evidence>
<comment type="caution">
    <text evidence="1">The sequence shown here is derived from an EMBL/GenBank/DDBJ whole genome shotgun (WGS) entry which is preliminary data.</text>
</comment>
<sequence>MCRRRRNKFISRQNLKSSTDESDIYIMMLRYFDYRGKLGDYPIISSDEALELLGEGKYITSVAQYDFPGTEYAGMVELVYSVTDLEEYYIPYYRFYVEIPEGAEDDKKLYGAYYVPAVRQEYISDMTVWDGHFNN</sequence>
<name>A0A9D1EPG9_9FIRM</name>
<gene>
    <name evidence="1" type="ORF">IAD01_04805</name>
</gene>
<evidence type="ECO:0000313" key="1">
    <source>
        <dbReference type="EMBL" id="HIS24707.1"/>
    </source>
</evidence>
<organism evidence="1 2">
    <name type="scientific">Candidatus Faeciplasma gallinarum</name>
    <dbReference type="NCBI Taxonomy" id="2840799"/>
    <lineage>
        <taxon>Bacteria</taxon>
        <taxon>Bacillati</taxon>
        <taxon>Bacillota</taxon>
        <taxon>Clostridia</taxon>
        <taxon>Eubacteriales</taxon>
        <taxon>Oscillospiraceae</taxon>
        <taxon>Oscillospiraceae incertae sedis</taxon>
        <taxon>Candidatus Faeciplasma</taxon>
    </lineage>
</organism>